<comment type="caution">
    <text evidence="1">The sequence shown here is derived from an EMBL/GenBank/DDBJ whole genome shotgun (WGS) entry which is preliminary data.</text>
</comment>
<dbReference type="SUPFAM" id="SSF88713">
    <property type="entry name" value="Glycoside hydrolase/deacetylase"/>
    <property type="match status" value="1"/>
</dbReference>
<proteinExistence type="predicted"/>
<dbReference type="Gene3D" id="3.20.20.370">
    <property type="entry name" value="Glycoside hydrolase/deacetylase"/>
    <property type="match status" value="1"/>
</dbReference>
<organism evidence="1 2">
    <name type="scientific">Clostridium niameyense</name>
    <dbReference type="NCBI Taxonomy" id="1622073"/>
    <lineage>
        <taxon>Bacteria</taxon>
        <taxon>Bacillati</taxon>
        <taxon>Bacillota</taxon>
        <taxon>Clostridia</taxon>
        <taxon>Eubacteriales</taxon>
        <taxon>Clostridiaceae</taxon>
        <taxon>Clostridium</taxon>
    </lineage>
</organism>
<dbReference type="EMBL" id="SXDP01000001">
    <property type="protein sequence ID" value="NEZ45594.1"/>
    <property type="molecule type" value="Genomic_DNA"/>
</dbReference>
<dbReference type="AlphaFoldDB" id="A0A6M0R5Y1"/>
<dbReference type="GO" id="GO:0005975">
    <property type="term" value="P:carbohydrate metabolic process"/>
    <property type="evidence" value="ECO:0007669"/>
    <property type="project" value="InterPro"/>
</dbReference>
<accession>A0A6M0R5Y1</accession>
<gene>
    <name evidence="1" type="ORF">FDF74_00025</name>
</gene>
<evidence type="ECO:0000313" key="1">
    <source>
        <dbReference type="EMBL" id="NEZ45594.1"/>
    </source>
</evidence>
<name>A0A6M0R5Y1_9CLOT</name>
<evidence type="ECO:0008006" key="3">
    <source>
        <dbReference type="Google" id="ProtNLM"/>
    </source>
</evidence>
<dbReference type="OrthoDB" id="1016932at2"/>
<sequence length="280" mass="33059">MKTGKSFNRCDEGIKFILKSIILNNRFKYYDYYIKLAKEKGYVVTSFKDFLENYKDKDRKVMILRHDVDNIGENVKEMFKIEKENNVRSTYYFRWCTFNSDLIRDMDKSGFEVGLHYETLATYCLENNIDKVDVDIINICKEKLKEEIKLFKDRTGVDIKTIANHGHGKNIEIGVSNNILLENEQYSSFGIISEAYDKDFYKHVDKHIMDTNILTNFGFAYKSNPIESLNRGDKVIVFLAHPEHWKFDFITKLKLIVKLILGRFTLSTNREFKRIENKGI</sequence>
<dbReference type="InterPro" id="IPR011330">
    <property type="entry name" value="Glyco_hydro/deAcase_b/a-brl"/>
</dbReference>
<keyword evidence="2" id="KW-1185">Reference proteome</keyword>
<protein>
    <recommendedName>
        <fullName evidence="3">Polysaccharide deacetylase</fullName>
    </recommendedName>
</protein>
<dbReference type="Proteomes" id="UP000473885">
    <property type="component" value="Unassembled WGS sequence"/>
</dbReference>
<dbReference type="RefSeq" id="WP_050606717.1">
    <property type="nucleotide sequence ID" value="NZ_CABKUB010000006.1"/>
</dbReference>
<evidence type="ECO:0000313" key="2">
    <source>
        <dbReference type="Proteomes" id="UP000473885"/>
    </source>
</evidence>
<reference evidence="1 2" key="1">
    <citation type="submission" date="2019-04" db="EMBL/GenBank/DDBJ databases">
        <title>Genome sequencing of Clostridium botulinum Groups I-IV and Clostridium butyricum.</title>
        <authorList>
            <person name="Brunt J."/>
            <person name="Van Vliet A.H.M."/>
            <person name="Stringer S.C."/>
            <person name="Carter A.T."/>
            <person name="Peck M.W."/>
        </authorList>
    </citation>
    <scope>NUCLEOTIDE SEQUENCE [LARGE SCALE GENOMIC DNA]</scope>
    <source>
        <strain evidence="1 2">IFR 18/094</strain>
    </source>
</reference>